<evidence type="ECO:0000256" key="5">
    <source>
        <dbReference type="ARBA" id="ARBA00022692"/>
    </source>
</evidence>
<dbReference type="InterPro" id="IPR006042">
    <property type="entry name" value="Xan_ur_permease"/>
</dbReference>
<dbReference type="InterPro" id="IPR006043">
    <property type="entry name" value="NCS2"/>
</dbReference>
<evidence type="ECO:0000256" key="4">
    <source>
        <dbReference type="ARBA" id="ARBA00022475"/>
    </source>
</evidence>
<protein>
    <submittedName>
        <fullName evidence="9">Uracil-xanthine permease</fullName>
    </submittedName>
</protein>
<feature type="transmembrane region" description="Helical" evidence="8">
    <location>
        <begin position="159"/>
        <end position="182"/>
    </location>
</feature>
<feature type="transmembrane region" description="Helical" evidence="8">
    <location>
        <begin position="439"/>
        <end position="458"/>
    </location>
</feature>
<gene>
    <name evidence="9" type="ORF">DLR72_01415</name>
</gene>
<evidence type="ECO:0000256" key="1">
    <source>
        <dbReference type="ARBA" id="ARBA00004651"/>
    </source>
</evidence>
<evidence type="ECO:0000256" key="7">
    <source>
        <dbReference type="ARBA" id="ARBA00023136"/>
    </source>
</evidence>
<feature type="transmembrane region" description="Helical" evidence="8">
    <location>
        <begin position="408"/>
        <end position="424"/>
    </location>
</feature>
<comment type="similarity">
    <text evidence="2">Belongs to the nucleobase:cation symporter-2 (NCS2) (TC 2.A.40) family.</text>
</comment>
<evidence type="ECO:0000256" key="3">
    <source>
        <dbReference type="ARBA" id="ARBA00022448"/>
    </source>
</evidence>
<feature type="transmembrane region" description="Helical" evidence="8">
    <location>
        <begin position="220"/>
        <end position="240"/>
    </location>
</feature>
<feature type="transmembrane region" description="Helical" evidence="8">
    <location>
        <begin position="194"/>
        <end position="213"/>
    </location>
</feature>
<dbReference type="PROSITE" id="PS01116">
    <property type="entry name" value="XANTH_URACIL_PERMASE"/>
    <property type="match status" value="1"/>
</dbReference>
<evidence type="ECO:0000313" key="10">
    <source>
        <dbReference type="Proteomes" id="UP000252199"/>
    </source>
</evidence>
<feature type="transmembrane region" description="Helical" evidence="8">
    <location>
        <begin position="260"/>
        <end position="283"/>
    </location>
</feature>
<keyword evidence="5 8" id="KW-0812">Transmembrane</keyword>
<dbReference type="AlphaFoldDB" id="A0ABD7FZL7"/>
<evidence type="ECO:0000256" key="6">
    <source>
        <dbReference type="ARBA" id="ARBA00022989"/>
    </source>
</evidence>
<dbReference type="PANTHER" id="PTHR42810">
    <property type="entry name" value="PURINE PERMEASE C1399.01C-RELATED"/>
    <property type="match status" value="1"/>
</dbReference>
<dbReference type="NCBIfam" id="NF037981">
    <property type="entry name" value="NCS2_1"/>
    <property type="match status" value="1"/>
</dbReference>
<keyword evidence="4" id="KW-1003">Cell membrane</keyword>
<evidence type="ECO:0000313" key="9">
    <source>
        <dbReference type="EMBL" id="RBM72216.1"/>
    </source>
</evidence>
<evidence type="ECO:0000256" key="2">
    <source>
        <dbReference type="ARBA" id="ARBA00008821"/>
    </source>
</evidence>
<dbReference type="PANTHER" id="PTHR42810:SF2">
    <property type="entry name" value="PURINE PERMEASE C1399.01C-RELATED"/>
    <property type="match status" value="1"/>
</dbReference>
<dbReference type="NCBIfam" id="TIGR03173">
    <property type="entry name" value="pbuX"/>
    <property type="match status" value="1"/>
</dbReference>
<reference evidence="9 10" key="1">
    <citation type="submission" date="2018-06" db="EMBL/GenBank/DDBJ databases">
        <title>Draft genome sequences of nine Vibrio sp. clinical isolates from across the United States representing the closest known relative of Vibrio cholerae.</title>
        <authorList>
            <person name="Islam M.T."/>
            <person name="Liang K."/>
            <person name="Im M.S."/>
            <person name="Winkjer J."/>
            <person name="Busby S."/>
            <person name="Batra D."/>
            <person name="Rowe L."/>
            <person name="Tarr C.L."/>
            <person name="Boucher Y."/>
        </authorList>
    </citation>
    <scope>NUCLEOTIDE SEQUENCE [LARGE SCALE GENOMIC DNA]</scope>
    <source>
        <strain evidence="9 10">2017V-1110</strain>
    </source>
</reference>
<name>A0ABD7FZL7_9VIBR</name>
<feature type="transmembrane region" description="Helical" evidence="8">
    <location>
        <begin position="378"/>
        <end position="396"/>
    </location>
</feature>
<feature type="transmembrane region" description="Helical" evidence="8">
    <location>
        <begin position="350"/>
        <end position="372"/>
    </location>
</feature>
<dbReference type="Proteomes" id="UP000252199">
    <property type="component" value="Unassembled WGS sequence"/>
</dbReference>
<dbReference type="InterPro" id="IPR017588">
    <property type="entry name" value="UacT-like"/>
</dbReference>
<sequence>MRKVLLTIRKIAMTQPTSRKADLVYQLNDRPPLPQTLFAALQHLLAMFVAVITPSLIICQSLGVPADQTNTIISMSLFASGLSSFIQIRTFGPIGSGLLSIQGTSFNFLGPIIGAGLALKAGGADIETMMAAIFGTILVASSAEILLSRVLQFAQRIITPLVSGIVVTLIGLTLVQVGLISMGGGYAAMADGSFGSLDKLALAGTVLAIIVLLNRAHNPYVRVASIVIAMLVGYVMAYLMGMVNTDNLAQTQLIALPIPMQYGLGFDWSLFIPLLLIFLITALEAIGDITATSEVSGEPVKGPVYMKRIKGGVLADGLNSALAAVFNSFPNSTFSQNNGVILLTGVASRYVGYFIAGMLVLLGLFPGVASFVQLIPEPVLGGATIVMFGTIAAAGVRIISRVDLDRRAILIMALSFSMGLGIAQKPEILQFMPEFIKNLFSSGVAAGGITAIVLNLLLPEVRRDENAASVTETAQESN</sequence>
<dbReference type="EMBL" id="QKKU01000008">
    <property type="protein sequence ID" value="RBM72216.1"/>
    <property type="molecule type" value="Genomic_DNA"/>
</dbReference>
<dbReference type="GO" id="GO:0015205">
    <property type="term" value="F:nucleobase transmembrane transporter activity"/>
    <property type="evidence" value="ECO:0007669"/>
    <property type="project" value="UniProtKB-ARBA"/>
</dbReference>
<keyword evidence="6 8" id="KW-1133">Transmembrane helix</keyword>
<dbReference type="GO" id="GO:0005886">
    <property type="term" value="C:plasma membrane"/>
    <property type="evidence" value="ECO:0007669"/>
    <property type="project" value="UniProtKB-SubCell"/>
</dbReference>
<organism evidence="9 10">
    <name type="scientific">Vibrio paracholerae</name>
    <dbReference type="NCBI Taxonomy" id="650003"/>
    <lineage>
        <taxon>Bacteria</taxon>
        <taxon>Pseudomonadati</taxon>
        <taxon>Pseudomonadota</taxon>
        <taxon>Gammaproteobacteria</taxon>
        <taxon>Vibrionales</taxon>
        <taxon>Vibrionaceae</taxon>
        <taxon>Vibrio</taxon>
    </lineage>
</organism>
<keyword evidence="3" id="KW-0813">Transport</keyword>
<feature type="transmembrane region" description="Helical" evidence="8">
    <location>
        <begin position="129"/>
        <end position="147"/>
    </location>
</feature>
<comment type="subcellular location">
    <subcellularLocation>
        <location evidence="1">Cell membrane</location>
        <topology evidence="1">Multi-pass membrane protein</topology>
    </subcellularLocation>
</comment>
<feature type="transmembrane region" description="Helical" evidence="8">
    <location>
        <begin position="104"/>
        <end position="123"/>
    </location>
</feature>
<evidence type="ECO:0000256" key="8">
    <source>
        <dbReference type="SAM" id="Phobius"/>
    </source>
</evidence>
<accession>A0ABD7FZL7</accession>
<keyword evidence="7 8" id="KW-0472">Membrane</keyword>
<proteinExistence type="inferred from homology"/>
<dbReference type="NCBIfam" id="TIGR00801">
    <property type="entry name" value="ncs2"/>
    <property type="match status" value="1"/>
</dbReference>
<comment type="caution">
    <text evidence="9">The sequence shown here is derived from an EMBL/GenBank/DDBJ whole genome shotgun (WGS) entry which is preliminary data.</text>
</comment>
<dbReference type="Pfam" id="PF00860">
    <property type="entry name" value="Xan_ur_permease"/>
    <property type="match status" value="1"/>
</dbReference>